<feature type="non-terminal residue" evidence="1">
    <location>
        <position position="1"/>
    </location>
</feature>
<dbReference type="Proteomes" id="UP001529510">
    <property type="component" value="Unassembled WGS sequence"/>
</dbReference>
<feature type="non-terminal residue" evidence="1">
    <location>
        <position position="54"/>
    </location>
</feature>
<gene>
    <name evidence="1" type="ORF">M9458_030522</name>
</gene>
<evidence type="ECO:0000313" key="2">
    <source>
        <dbReference type="Proteomes" id="UP001529510"/>
    </source>
</evidence>
<accession>A0ABD0PKH0</accession>
<name>A0ABD0PKH0_CIRMR</name>
<dbReference type="AlphaFoldDB" id="A0ABD0PKH0"/>
<keyword evidence="2" id="KW-1185">Reference proteome</keyword>
<comment type="caution">
    <text evidence="1">The sequence shown here is derived from an EMBL/GenBank/DDBJ whole genome shotgun (WGS) entry which is preliminary data.</text>
</comment>
<organism evidence="1 2">
    <name type="scientific">Cirrhinus mrigala</name>
    <name type="common">Mrigala</name>
    <dbReference type="NCBI Taxonomy" id="683832"/>
    <lineage>
        <taxon>Eukaryota</taxon>
        <taxon>Metazoa</taxon>
        <taxon>Chordata</taxon>
        <taxon>Craniata</taxon>
        <taxon>Vertebrata</taxon>
        <taxon>Euteleostomi</taxon>
        <taxon>Actinopterygii</taxon>
        <taxon>Neopterygii</taxon>
        <taxon>Teleostei</taxon>
        <taxon>Ostariophysi</taxon>
        <taxon>Cypriniformes</taxon>
        <taxon>Cyprinidae</taxon>
        <taxon>Labeoninae</taxon>
        <taxon>Labeonini</taxon>
        <taxon>Cirrhinus</taxon>
    </lineage>
</organism>
<sequence>EYLPEMWHGSRNSVPDRKCHGKLCYDSGSAAKRKSCELHMRAEPPSPAVAATSG</sequence>
<dbReference type="EMBL" id="JAMKFB020000015">
    <property type="protein sequence ID" value="KAL0174554.1"/>
    <property type="molecule type" value="Genomic_DNA"/>
</dbReference>
<proteinExistence type="predicted"/>
<evidence type="ECO:0000313" key="1">
    <source>
        <dbReference type="EMBL" id="KAL0174554.1"/>
    </source>
</evidence>
<protein>
    <submittedName>
        <fullName evidence="1">Uncharacterized protein</fullName>
    </submittedName>
</protein>
<reference evidence="1 2" key="1">
    <citation type="submission" date="2024-05" db="EMBL/GenBank/DDBJ databases">
        <title>Genome sequencing and assembly of Indian major carp, Cirrhinus mrigala (Hamilton, 1822).</title>
        <authorList>
            <person name="Mohindra V."/>
            <person name="Chowdhury L.M."/>
            <person name="Lal K."/>
            <person name="Jena J.K."/>
        </authorList>
    </citation>
    <scope>NUCLEOTIDE SEQUENCE [LARGE SCALE GENOMIC DNA]</scope>
    <source>
        <strain evidence="1">CM1030</strain>
        <tissue evidence="1">Blood</tissue>
    </source>
</reference>